<evidence type="ECO:0000256" key="1">
    <source>
        <dbReference type="ARBA" id="ARBA00022679"/>
    </source>
</evidence>
<name>A0ABT6EFX9_9ENTR</name>
<dbReference type="Proteomes" id="UP001075001">
    <property type="component" value="Unassembled WGS sequence"/>
</dbReference>
<evidence type="ECO:0000259" key="3">
    <source>
        <dbReference type="Pfam" id="PF13439"/>
    </source>
</evidence>
<comment type="caution">
    <text evidence="4">The sequence shown here is derived from an EMBL/GenBank/DDBJ whole genome shotgun (WGS) entry which is preliminary data.</text>
</comment>
<sequence length="361" mass="41573">MIYINGRYLTQSLTGVQRFAYEISKELICLRHDVVFLVPDEKLNTVYDIDDFRIEVVKGGLGHFWEQITLPMFLKNKKRRLLINLCSTAPAFYKNQISTHHDITYVRFPRSFSFKFRLLYKYLIPKILNNSKKIITVSNFSKNEISNHYSISAEKIDVIYNAVGKQFLTQRDDVDYRSDDRGDFALAVSSPNYHKNFHGLIEAFLELNIDVKLKIIGSRSSSFNNVNYNYHENERVEFLGRVNDDELISLYKHAKFFVFPSLYEGFGIPPLEAQACGCPVISSSAASMTEILAESVLYFNPSSKEDIKKALVAIDSDDRLQEKIRNLGFCNVMRFSWKNSAIKINNLINELGDSNDHISCC</sequence>
<proteinExistence type="predicted"/>
<dbReference type="PANTHER" id="PTHR46401">
    <property type="entry name" value="GLYCOSYLTRANSFERASE WBBK-RELATED"/>
    <property type="match status" value="1"/>
</dbReference>
<keyword evidence="5" id="KW-1185">Reference proteome</keyword>
<dbReference type="SUPFAM" id="SSF53756">
    <property type="entry name" value="UDP-Glycosyltransferase/glycogen phosphorylase"/>
    <property type="match status" value="1"/>
</dbReference>
<dbReference type="Pfam" id="PF00534">
    <property type="entry name" value="Glycos_transf_1"/>
    <property type="match status" value="1"/>
</dbReference>
<evidence type="ECO:0000313" key="5">
    <source>
        <dbReference type="Proteomes" id="UP001075001"/>
    </source>
</evidence>
<dbReference type="Pfam" id="PF13439">
    <property type="entry name" value="Glyco_transf_4"/>
    <property type="match status" value="1"/>
</dbReference>
<feature type="domain" description="Glycosyltransferase subfamily 4-like N-terminal" evidence="3">
    <location>
        <begin position="15"/>
        <end position="163"/>
    </location>
</feature>
<organism evidence="4 5">
    <name type="scientific">Klebsiella huaxiensis</name>
    <dbReference type="NCBI Taxonomy" id="2153354"/>
    <lineage>
        <taxon>Bacteria</taxon>
        <taxon>Pseudomonadati</taxon>
        <taxon>Pseudomonadota</taxon>
        <taxon>Gammaproteobacteria</taxon>
        <taxon>Enterobacterales</taxon>
        <taxon>Enterobacteriaceae</taxon>
        <taxon>Klebsiella/Raoultella group</taxon>
        <taxon>Klebsiella</taxon>
    </lineage>
</organism>
<gene>
    <name evidence="4" type="ORF">OXR69_020945</name>
</gene>
<dbReference type="InterPro" id="IPR001296">
    <property type="entry name" value="Glyco_trans_1"/>
</dbReference>
<evidence type="ECO:0000313" key="4">
    <source>
        <dbReference type="EMBL" id="MDG1644316.1"/>
    </source>
</evidence>
<protein>
    <submittedName>
        <fullName evidence="4">Glycosyltransferase family 1 protein</fullName>
    </submittedName>
</protein>
<feature type="domain" description="Glycosyl transferase family 1" evidence="2">
    <location>
        <begin position="175"/>
        <end position="326"/>
    </location>
</feature>
<dbReference type="PANTHER" id="PTHR46401:SF2">
    <property type="entry name" value="GLYCOSYLTRANSFERASE WBBK-RELATED"/>
    <property type="match status" value="1"/>
</dbReference>
<accession>A0ABT6EFX9</accession>
<dbReference type="RefSeq" id="WP_112213199.1">
    <property type="nucleotide sequence ID" value="NZ_CP036175.1"/>
</dbReference>
<keyword evidence="1" id="KW-0808">Transferase</keyword>
<reference evidence="4" key="1">
    <citation type="submission" date="2023-03" db="EMBL/GenBank/DDBJ databases">
        <title>identification of new KPC variant in Klebsiella huaxiensis from the Hospital Sewage Samples in China.</title>
        <authorList>
            <person name="Wu Y."/>
        </authorList>
    </citation>
    <scope>NUCLEOTIDE SEQUENCE</scope>
    <source>
        <strain evidence="4">ZR-9</strain>
    </source>
</reference>
<dbReference type="EMBL" id="JAPQEX020000001">
    <property type="protein sequence ID" value="MDG1644316.1"/>
    <property type="molecule type" value="Genomic_DNA"/>
</dbReference>
<dbReference type="Gene3D" id="3.40.50.2000">
    <property type="entry name" value="Glycogen Phosphorylase B"/>
    <property type="match status" value="2"/>
</dbReference>
<dbReference type="CDD" id="cd03809">
    <property type="entry name" value="GT4_MtfB-like"/>
    <property type="match status" value="1"/>
</dbReference>
<dbReference type="InterPro" id="IPR028098">
    <property type="entry name" value="Glyco_trans_4-like_N"/>
</dbReference>
<evidence type="ECO:0000259" key="2">
    <source>
        <dbReference type="Pfam" id="PF00534"/>
    </source>
</evidence>